<evidence type="ECO:0000313" key="11">
    <source>
        <dbReference type="Proteomes" id="UP001217417"/>
    </source>
</evidence>
<dbReference type="PROSITE" id="PS50082">
    <property type="entry name" value="WD_REPEATS_2"/>
    <property type="match status" value="1"/>
</dbReference>
<comment type="function">
    <text evidence="8">DNA-binding protein that binds to both single- and double-stranded DNA. Binds preferentially to UV-damaged DNA. May be involved in DNA-metabolic processes.</text>
</comment>
<keyword evidence="3 7" id="KW-0853">WD repeat</keyword>
<keyword evidence="4" id="KW-0677">Repeat</keyword>
<name>A0AAD7QVQ5_9ASCO</name>
<dbReference type="GO" id="GO:0005634">
    <property type="term" value="C:nucleus"/>
    <property type="evidence" value="ECO:0007669"/>
    <property type="project" value="TreeGrafter"/>
</dbReference>
<evidence type="ECO:0000256" key="8">
    <source>
        <dbReference type="RuleBase" id="RU365004"/>
    </source>
</evidence>
<keyword evidence="5 8" id="KW-0227">DNA damage</keyword>
<dbReference type="InterPro" id="IPR050853">
    <property type="entry name" value="WD_repeat_DNA-damage-binding"/>
</dbReference>
<evidence type="ECO:0000256" key="7">
    <source>
        <dbReference type="PROSITE-ProRule" id="PRU00221"/>
    </source>
</evidence>
<accession>A0AAD7QVQ5</accession>
<dbReference type="Proteomes" id="UP001217417">
    <property type="component" value="Unassembled WGS sequence"/>
</dbReference>
<evidence type="ECO:0000256" key="3">
    <source>
        <dbReference type="ARBA" id="ARBA00022574"/>
    </source>
</evidence>
<dbReference type="PANTHER" id="PTHR14773">
    <property type="entry name" value="WD REPEAT-CONTAINING PROTEIN 76"/>
    <property type="match status" value="1"/>
</dbReference>
<evidence type="ECO:0000256" key="5">
    <source>
        <dbReference type="ARBA" id="ARBA00022763"/>
    </source>
</evidence>
<dbReference type="InterPro" id="IPR019775">
    <property type="entry name" value="WD40_repeat_CS"/>
</dbReference>
<dbReference type="InterPro" id="IPR036322">
    <property type="entry name" value="WD40_repeat_dom_sf"/>
</dbReference>
<dbReference type="PANTHER" id="PTHR14773:SF0">
    <property type="entry name" value="WD REPEAT-CONTAINING PROTEIN 76"/>
    <property type="match status" value="1"/>
</dbReference>
<evidence type="ECO:0000256" key="6">
    <source>
        <dbReference type="ARBA" id="ARBA00023125"/>
    </source>
</evidence>
<sequence>MITAMADTDSSLNEYERQRRANIERNNALIRDLELAGLSAGLGRVTPSQPANKRPAQKARPAAKKAKTVKKEERPVPRRTSARLAGLQAESEAVRIKTEEDYTAALEKAKAERQRVGGDIKFEDIAPEALASLWRFDDGATDQEEEKVIAGNIVQLRKDLSTMTLFEKFEPNDIKITPDRIYNIGFHPSSSKRLVLAGDKIGHLGVWDVDQVSHEDEEEFPQLYLFKVHARTLSSFTFAPSVSEKVYTSSYDGSIRSVDFKTGVSSEIYYGKLGGEPDAISEIHFADQNLMYFSTLEGEVGRLDLRTPKDITKYRLHEKKIGGFSLHPRAPHMCATASLDRSMQLWDFRTIKKTRSHELQAKNLTRYDSRLSISCTSWNSDGGIVCNGYDDTINIFNLKDSATWSESFKAPAELTPSSTIRHNCQTGRWVTILRARWQQNPLDQIQKFVIGNMNRYMDVYTADGIQLARLGNADLVSAVPAACQFHPTKNWIVGGTASGKVCLYV</sequence>
<feature type="region of interest" description="Disordered" evidence="9">
    <location>
        <begin position="43"/>
        <end position="83"/>
    </location>
</feature>
<dbReference type="SMART" id="SM00320">
    <property type="entry name" value="WD40"/>
    <property type="match status" value="5"/>
</dbReference>
<evidence type="ECO:0000256" key="2">
    <source>
        <dbReference type="ARBA" id="ARBA00021132"/>
    </source>
</evidence>
<dbReference type="SUPFAM" id="SSF50978">
    <property type="entry name" value="WD40 repeat-like"/>
    <property type="match status" value="1"/>
</dbReference>
<keyword evidence="11" id="KW-1185">Reference proteome</keyword>
<gene>
    <name evidence="10" type="ORF">POJ06DRAFT_248709</name>
</gene>
<dbReference type="GO" id="GO:2000001">
    <property type="term" value="P:regulation of DNA damage checkpoint"/>
    <property type="evidence" value="ECO:0007669"/>
    <property type="project" value="TreeGrafter"/>
</dbReference>
<feature type="repeat" description="WD" evidence="7">
    <location>
        <begin position="314"/>
        <end position="356"/>
    </location>
</feature>
<evidence type="ECO:0000256" key="9">
    <source>
        <dbReference type="SAM" id="MobiDB-lite"/>
    </source>
</evidence>
<dbReference type="GeneID" id="80882230"/>
<dbReference type="GO" id="GO:0006974">
    <property type="term" value="P:DNA damage response"/>
    <property type="evidence" value="ECO:0007669"/>
    <property type="project" value="UniProtKB-KW"/>
</dbReference>
<dbReference type="EMBL" id="JARPMG010000003">
    <property type="protein sequence ID" value="KAJ8102076.1"/>
    <property type="molecule type" value="Genomic_DNA"/>
</dbReference>
<dbReference type="PROSITE" id="PS00678">
    <property type="entry name" value="WD_REPEATS_1"/>
    <property type="match status" value="1"/>
</dbReference>
<reference evidence="10" key="1">
    <citation type="submission" date="2023-03" db="EMBL/GenBank/DDBJ databases">
        <title>Near-Complete genome sequence of Lipomyces tetrasporous NRRL Y-64009, an oleaginous yeast capable of growing on lignocellulosic hydrolysates.</title>
        <authorList>
            <consortium name="Lawrence Berkeley National Laboratory"/>
            <person name="Jagtap S.S."/>
            <person name="Liu J.-J."/>
            <person name="Walukiewicz H.E."/>
            <person name="Pangilinan J."/>
            <person name="Lipzen A."/>
            <person name="Ahrendt S."/>
            <person name="Koriabine M."/>
            <person name="Cobaugh K."/>
            <person name="Salamov A."/>
            <person name="Yoshinaga Y."/>
            <person name="Ng V."/>
            <person name="Daum C."/>
            <person name="Grigoriev I.V."/>
            <person name="Slininger P.J."/>
            <person name="Dien B.S."/>
            <person name="Jin Y.-S."/>
            <person name="Rao C.V."/>
        </authorList>
    </citation>
    <scope>NUCLEOTIDE SEQUENCE</scope>
    <source>
        <strain evidence="10">NRRL Y-64009</strain>
    </source>
</reference>
<keyword evidence="6 8" id="KW-0238">DNA-binding</keyword>
<dbReference type="AlphaFoldDB" id="A0AAD7QVQ5"/>
<comment type="caution">
    <text evidence="10">The sequence shown here is derived from an EMBL/GenBank/DDBJ whole genome shotgun (WGS) entry which is preliminary data.</text>
</comment>
<evidence type="ECO:0000256" key="1">
    <source>
        <dbReference type="ARBA" id="ARBA00005434"/>
    </source>
</evidence>
<dbReference type="InterPro" id="IPR015943">
    <property type="entry name" value="WD40/YVTN_repeat-like_dom_sf"/>
</dbReference>
<evidence type="ECO:0000313" key="10">
    <source>
        <dbReference type="EMBL" id="KAJ8102076.1"/>
    </source>
</evidence>
<dbReference type="InterPro" id="IPR001680">
    <property type="entry name" value="WD40_rpt"/>
</dbReference>
<protein>
    <recommendedName>
        <fullName evidence="2 8">DNA damage-binding protein CMR1</fullName>
    </recommendedName>
</protein>
<evidence type="ECO:0000256" key="4">
    <source>
        <dbReference type="ARBA" id="ARBA00022737"/>
    </source>
</evidence>
<dbReference type="Gene3D" id="2.130.10.10">
    <property type="entry name" value="YVTN repeat-like/Quinoprotein amine dehydrogenase"/>
    <property type="match status" value="1"/>
</dbReference>
<comment type="similarity">
    <text evidence="1 8">Belongs to the WD repeat DDB2/WDR76 family.</text>
</comment>
<dbReference type="GO" id="GO:0003677">
    <property type="term" value="F:DNA binding"/>
    <property type="evidence" value="ECO:0007669"/>
    <property type="project" value="UniProtKB-UniRule"/>
</dbReference>
<proteinExistence type="inferred from homology"/>
<dbReference type="RefSeq" id="XP_056045526.1">
    <property type="nucleotide sequence ID" value="XM_056187064.1"/>
</dbReference>
<organism evidence="10 11">
    <name type="scientific">Lipomyces tetrasporus</name>
    <dbReference type="NCBI Taxonomy" id="54092"/>
    <lineage>
        <taxon>Eukaryota</taxon>
        <taxon>Fungi</taxon>
        <taxon>Dikarya</taxon>
        <taxon>Ascomycota</taxon>
        <taxon>Saccharomycotina</taxon>
        <taxon>Lipomycetes</taxon>
        <taxon>Lipomycetales</taxon>
        <taxon>Lipomycetaceae</taxon>
        <taxon>Lipomyces</taxon>
    </lineage>
</organism>
<feature type="compositionally biased region" description="Basic residues" evidence="9">
    <location>
        <begin position="55"/>
        <end position="68"/>
    </location>
</feature>